<name>A0A0F9GCH3_9ZZZZ</name>
<feature type="compositionally biased region" description="Low complexity" evidence="1">
    <location>
        <begin position="7"/>
        <end position="46"/>
    </location>
</feature>
<feature type="region of interest" description="Disordered" evidence="1">
    <location>
        <begin position="1"/>
        <end position="46"/>
    </location>
</feature>
<feature type="region of interest" description="Disordered" evidence="1">
    <location>
        <begin position="210"/>
        <end position="234"/>
    </location>
</feature>
<sequence>VMGGGYSSDTGYNSTGTTTSVTQGSSVNWANPTSAQSQDGGSASSDIVGIPKTEMAVENNFTFTNGNMTYGNLMTIDGVNATIDSNYTGGGGGSITVENSYTATNKKMTSWTVSSVVVPVSSDAAIYVMIGCVTKNNGDAKFVSGITWNLAPFTMVGEYQNVQATVAIWKLLLGDFGSGLTRDLIVTFDDNNADWEGFHMAVEVLSGVDQTTPDDGWETPSTGSGTSATHDVTTQSGDLNYGVVTIDGASSLTENGDGTELSTGTGSGNHRASTVKFTANDSTTSFSYGIGATEPWIFGGVSINPAAGGGGGSNDINVEVEWTPTDTVGTMDYLRWDYYSAESITFSVYDWVQTQYEAPPTASPLNLQTYPEYNSSTNNVKVRFIGTDLSTAFSLDIDQLMVNYTVSPTISDWMRATNFSFNILTTATIDGIVVEIDRHADQANSIRDDVIQLIKTSGPVGDDKATAAWWDTNDDSTYNVYGGVADNWNAGLAPSDINDIDFGVNISAENVGLSNTANIDHVRIKVYYTVADSLQSQEQWETPNNANAQDDSETYVVFTEQNQDSSDWIRLTNFGFNIPASASINGIKVEMDRFVTQALAIQDGAIFLRNTTGQVGNDKSTGADWDIDDNGIYTVFGGLSDLWGKSWTVAEINSSQFGIDLYIEYSGSGDVNANLDHLQITVNYTMPDTLYEMPAQPDDFTIIEGSWGSFGDLEYGDNDISIIYSTFRDPYYDVEVIVEWGPGVEDVISVDYLYWSYAFMPYPSPPIPIFTFDIWNYTDNNWGVSFNPQAPFELGPDEVDENNNVKVRISYGNTLNDFNLEIDMLRLSYTNGSGTVQEPWVTPSKAATQDDDDTYALFNT</sequence>
<evidence type="ECO:0000313" key="2">
    <source>
        <dbReference type="EMBL" id="KKL96539.1"/>
    </source>
</evidence>
<protein>
    <submittedName>
        <fullName evidence="2">Uncharacterized protein</fullName>
    </submittedName>
</protein>
<organism evidence="2">
    <name type="scientific">marine sediment metagenome</name>
    <dbReference type="NCBI Taxonomy" id="412755"/>
    <lineage>
        <taxon>unclassified sequences</taxon>
        <taxon>metagenomes</taxon>
        <taxon>ecological metagenomes</taxon>
    </lineage>
</organism>
<dbReference type="EMBL" id="LAZR01018406">
    <property type="protein sequence ID" value="KKL96539.1"/>
    <property type="molecule type" value="Genomic_DNA"/>
</dbReference>
<comment type="caution">
    <text evidence="2">The sequence shown here is derived from an EMBL/GenBank/DDBJ whole genome shotgun (WGS) entry which is preliminary data.</text>
</comment>
<accession>A0A0F9GCH3</accession>
<proteinExistence type="predicted"/>
<evidence type="ECO:0000256" key="1">
    <source>
        <dbReference type="SAM" id="MobiDB-lite"/>
    </source>
</evidence>
<dbReference type="AlphaFoldDB" id="A0A0F9GCH3"/>
<gene>
    <name evidence="2" type="ORF">LCGC14_1843470</name>
</gene>
<reference evidence="2" key="1">
    <citation type="journal article" date="2015" name="Nature">
        <title>Complex archaea that bridge the gap between prokaryotes and eukaryotes.</title>
        <authorList>
            <person name="Spang A."/>
            <person name="Saw J.H."/>
            <person name="Jorgensen S.L."/>
            <person name="Zaremba-Niedzwiedzka K."/>
            <person name="Martijn J."/>
            <person name="Lind A.E."/>
            <person name="van Eijk R."/>
            <person name="Schleper C."/>
            <person name="Guy L."/>
            <person name="Ettema T.J."/>
        </authorList>
    </citation>
    <scope>NUCLEOTIDE SEQUENCE</scope>
</reference>
<feature type="non-terminal residue" evidence="2">
    <location>
        <position position="1"/>
    </location>
</feature>
<feature type="non-terminal residue" evidence="2">
    <location>
        <position position="860"/>
    </location>
</feature>